<comment type="caution">
    <text evidence="1">The sequence shown here is derived from an EMBL/GenBank/DDBJ whole genome shotgun (WGS) entry which is preliminary data.</text>
</comment>
<protein>
    <submittedName>
        <fullName evidence="1">Uncharacterized protein</fullName>
    </submittedName>
</protein>
<keyword evidence="2" id="KW-1185">Reference proteome</keyword>
<gene>
    <name evidence="1" type="ORF">O1611_g632</name>
</gene>
<evidence type="ECO:0000313" key="2">
    <source>
        <dbReference type="Proteomes" id="UP001153332"/>
    </source>
</evidence>
<evidence type="ECO:0000313" key="1">
    <source>
        <dbReference type="EMBL" id="KAJ8132992.1"/>
    </source>
</evidence>
<accession>A0ACC2K082</accession>
<sequence>MASTTKAAPDSTSVEVDSSSSSSNNGFHRAARGEIVDIKGDQTIQGFDAERMRARTALTAEEEKRLIRRIDWHLMPLCSLMFLFKNLDVDNVSNARIMNRGTSENILTQLNLTSDEFALVTVLYYIPYIVGEAPSNLLLKWFSPSRWQSRIMITWGIVLALHVPVTNKAGLYAVRFFLGLAEAGMFPGVILQMTYWYRPDEMSLRLLYFYICGNLSGIFSGLLAFAFDTASGAGGLSGWQWLFLVEAIGTILAGIAIWFLLPDFPETASWLTDKEKAFVQARLPENAPRAAEQDFNAGEIWSSLKDKRLWLFTLIWALFTVGTSGVRFYQPTVIANLGFTTIAQAQLLNLPISVFGLIVIFVTGHFADNGRLPRPLYPLTFLIIIIASYAVLIVFPSNGGVYAATLIANAVTAAWYPMMWPWRVQTTSRATGSAFSIGFVNSYGQIGGAIGPQIFRSAYAPKYTVSFGVAAGLVGACAITTAVTWWVTRQTESDTRKLKRARIAASKRGEAILNDVVDNDLRGDRV</sequence>
<name>A0ACC2K082_9PEZI</name>
<dbReference type="EMBL" id="JAPUUL010000058">
    <property type="protein sequence ID" value="KAJ8132992.1"/>
    <property type="molecule type" value="Genomic_DNA"/>
</dbReference>
<reference evidence="1" key="1">
    <citation type="submission" date="2022-12" db="EMBL/GenBank/DDBJ databases">
        <title>Genome Sequence of Lasiodiplodia mahajangana.</title>
        <authorList>
            <person name="Buettner E."/>
        </authorList>
    </citation>
    <scope>NUCLEOTIDE SEQUENCE</scope>
    <source>
        <strain evidence="1">VT137</strain>
    </source>
</reference>
<organism evidence="1 2">
    <name type="scientific">Lasiodiplodia mahajangana</name>
    <dbReference type="NCBI Taxonomy" id="1108764"/>
    <lineage>
        <taxon>Eukaryota</taxon>
        <taxon>Fungi</taxon>
        <taxon>Dikarya</taxon>
        <taxon>Ascomycota</taxon>
        <taxon>Pezizomycotina</taxon>
        <taxon>Dothideomycetes</taxon>
        <taxon>Dothideomycetes incertae sedis</taxon>
        <taxon>Botryosphaeriales</taxon>
        <taxon>Botryosphaeriaceae</taxon>
        <taxon>Lasiodiplodia</taxon>
    </lineage>
</organism>
<proteinExistence type="predicted"/>
<dbReference type="Proteomes" id="UP001153332">
    <property type="component" value="Unassembled WGS sequence"/>
</dbReference>